<dbReference type="GeneID" id="3662753"/>
<dbReference type="OMA" id="EPYELPW"/>
<protein>
    <recommendedName>
        <fullName evidence="3">Sucraseferredoxin-like protein</fullName>
    </recommendedName>
</protein>
<name>Q38AA9_TRYB2</name>
<dbReference type="EMBL" id="CM000208">
    <property type="protein sequence ID" value="EAN78261.1"/>
    <property type="molecule type" value="Genomic_DNA"/>
</dbReference>
<dbReference type="STRING" id="185431.Q38AA9"/>
<dbReference type="CDD" id="cd03062">
    <property type="entry name" value="TRX_Fd_Sucrase"/>
    <property type="match status" value="1"/>
</dbReference>
<dbReference type="AlphaFoldDB" id="Q38AA9"/>
<dbReference type="PANTHER" id="PTHR31902">
    <property type="entry name" value="ACTIN PATCHES DISTAL PROTEIN 1"/>
    <property type="match status" value="1"/>
</dbReference>
<dbReference type="PaxDb" id="5691-EAN78261"/>
<dbReference type="InParanoid" id="Q38AA9"/>
<dbReference type="OrthoDB" id="10253744at2759"/>
<dbReference type="Pfam" id="PF06999">
    <property type="entry name" value="Suc_Fer-like"/>
    <property type="match status" value="1"/>
</dbReference>
<dbReference type="PANTHER" id="PTHR31902:SF14">
    <property type="entry name" value="ACTIN PATCHES DISTAL PROTEIN 1"/>
    <property type="match status" value="1"/>
</dbReference>
<gene>
    <name evidence="1" type="ORF">Tb10.6k15.1910</name>
</gene>
<evidence type="ECO:0000313" key="1">
    <source>
        <dbReference type="EMBL" id="EAN78261.1"/>
    </source>
</evidence>
<dbReference type="RefSeq" id="XP_823089.1">
    <property type="nucleotide sequence ID" value="XM_817996.1"/>
</dbReference>
<dbReference type="InterPro" id="IPR009737">
    <property type="entry name" value="Aim32/Apd1-like"/>
</dbReference>
<dbReference type="GO" id="GO:0031981">
    <property type="term" value="C:nuclear lumen"/>
    <property type="evidence" value="ECO:0000314"/>
    <property type="project" value="GeneDB"/>
</dbReference>
<dbReference type="GO" id="GO:0005654">
    <property type="term" value="C:nucleoplasm"/>
    <property type="evidence" value="ECO:0000314"/>
    <property type="project" value="GeneDB"/>
</dbReference>
<sequence length="287" mass="31695">MKGLACRCLSHNIKYSHLCTHLFLQLRRESVSMMNSHNAIVQRLSREALADIEGLDALKHGFEREECCGPVPAKLPGSMTLTEHLFLSSDVGAKDWESNLRNVAGYDALNSKVKELENVQLTVFHRPGPDECLLRFLYDEKLQSVIITQYSCITSGEFPWESKGSVPCDRSNDAFVFVCSHHQRDGRCGYCGTVLLELLRNAIKEKKGGDACIYVYPCSHVGGHMYAGNVLVYTKRGGICFGCIKPSDVDSLADLLVRGDGAIPDSLESRIRGKIGFTQGGLNCSVM</sequence>
<keyword evidence="2" id="KW-1185">Reference proteome</keyword>
<dbReference type="GO" id="GO:0097014">
    <property type="term" value="C:ciliary plasm"/>
    <property type="evidence" value="ECO:0000314"/>
    <property type="project" value="GeneDB"/>
</dbReference>
<dbReference type="KEGG" id="tbr:Tb10.6k15.1910"/>
<evidence type="ECO:0000313" key="2">
    <source>
        <dbReference type="Proteomes" id="UP000008524"/>
    </source>
</evidence>
<organism evidence="1 2">
    <name type="scientific">Trypanosoma brucei brucei (strain 927/4 GUTat10.1)</name>
    <dbReference type="NCBI Taxonomy" id="185431"/>
    <lineage>
        <taxon>Eukaryota</taxon>
        <taxon>Discoba</taxon>
        <taxon>Euglenozoa</taxon>
        <taxon>Kinetoplastea</taxon>
        <taxon>Metakinetoplastina</taxon>
        <taxon>Trypanosomatida</taxon>
        <taxon>Trypanosomatidae</taxon>
        <taxon>Trypanosoma</taxon>
    </lineage>
</organism>
<dbReference type="Proteomes" id="UP000008524">
    <property type="component" value="Chromosome 10"/>
</dbReference>
<dbReference type="GO" id="GO:0005737">
    <property type="term" value="C:cytoplasm"/>
    <property type="evidence" value="ECO:0000314"/>
    <property type="project" value="GeneDB"/>
</dbReference>
<accession>Q38AA9</accession>
<reference evidence="1 2" key="2">
    <citation type="journal article" date="2005" name="Science">
        <title>The genome of the African trypanosome Trypanosoma brucei.</title>
        <authorList>
            <person name="Berriman M."/>
            <person name="Ghedin E."/>
            <person name="Hertz-Fowler C."/>
            <person name="Blandin G."/>
            <person name="Renauld H."/>
            <person name="Bartholomeu D.C."/>
            <person name="Lennard N.J."/>
            <person name="Caler E."/>
            <person name="Hamlin N.E."/>
            <person name="Haas B."/>
            <person name="Bohme U."/>
            <person name="Hannick L."/>
            <person name="Aslett M.A."/>
            <person name="Shallom J."/>
            <person name="Marcello L."/>
            <person name="Hou L."/>
            <person name="Wickstead B."/>
            <person name="Alsmark U.C."/>
            <person name="Arrowsmith C."/>
            <person name="Atkin R.J."/>
            <person name="Barron A.J."/>
            <person name="Bringaud F."/>
            <person name="Brooks K."/>
            <person name="Carrington M."/>
            <person name="Cherevach I."/>
            <person name="Chillingworth T.J."/>
            <person name="Churcher C."/>
            <person name="Clark L.N."/>
            <person name="Corton C.H."/>
            <person name="Cronin A."/>
            <person name="Davies R.M."/>
            <person name="Doggett J."/>
            <person name="Djikeng A."/>
            <person name="Feldblyum T."/>
            <person name="Field M.C."/>
            <person name="Fraser A."/>
            <person name="Goodhead I."/>
            <person name="Hance Z."/>
            <person name="Harper D."/>
            <person name="Harris B.R."/>
            <person name="Hauser H."/>
            <person name="Hostetler J."/>
            <person name="Ivens A."/>
            <person name="Jagels K."/>
            <person name="Johnson D."/>
            <person name="Johnson J."/>
            <person name="Jones K."/>
            <person name="Kerhornou A.X."/>
            <person name="Koo H."/>
            <person name="Larke N."/>
            <person name="Landfear S."/>
            <person name="Larkin C."/>
            <person name="Leech V."/>
            <person name="Line A."/>
            <person name="Lord A."/>
            <person name="Macleod A."/>
            <person name="Mooney P.J."/>
            <person name="Moule S."/>
            <person name="Martin D.M."/>
            <person name="Morgan G.W."/>
            <person name="Mungall K."/>
            <person name="Norbertczak H."/>
            <person name="Ormond D."/>
            <person name="Pai G."/>
            <person name="Peacock C.S."/>
            <person name="Peterson J."/>
            <person name="Quail M.A."/>
            <person name="Rabbinowitsch E."/>
            <person name="Rajandream M.A."/>
            <person name="Reitter C."/>
            <person name="Salzberg S.L."/>
            <person name="Sanders M."/>
            <person name="Schobel S."/>
            <person name="Sharp S."/>
            <person name="Simmonds M."/>
            <person name="Simpson A.J."/>
            <person name="Tallon L."/>
            <person name="Turner C.M."/>
            <person name="Tait A."/>
            <person name="Tivey A.R."/>
            <person name="Van Aken S."/>
            <person name="Walker D."/>
            <person name="Wanless D."/>
            <person name="Wang S."/>
            <person name="White B."/>
            <person name="White O."/>
            <person name="Whitehead S."/>
            <person name="Woodward J."/>
            <person name="Wortman J."/>
            <person name="Adams M.D."/>
            <person name="Embley T.M."/>
            <person name="Gull K."/>
            <person name="Ullu E."/>
            <person name="Barry J.D."/>
            <person name="Fairlamb A.H."/>
            <person name="Opperdoes F."/>
            <person name="Barrell B.G."/>
            <person name="Donelson J.E."/>
            <person name="Hall N."/>
            <person name="Fraser C.M."/>
            <person name="Melville S.E."/>
            <person name="El-Sayed N.M."/>
        </authorList>
    </citation>
    <scope>NUCLEOTIDE SEQUENCE [LARGE SCALE GENOMIC DNA]</scope>
    <source>
        <strain evidence="1 2">927/4 GUTat10.1</strain>
    </source>
</reference>
<evidence type="ECO:0008006" key="3">
    <source>
        <dbReference type="Google" id="ProtNLM"/>
    </source>
</evidence>
<dbReference type="Gene3D" id="3.40.30.10">
    <property type="entry name" value="Glutaredoxin"/>
    <property type="match status" value="1"/>
</dbReference>
<reference evidence="1 2" key="1">
    <citation type="journal article" date="2005" name="Science">
        <title>Comparative genomics of trypanosomatid parasitic protozoa.</title>
        <authorList>
            <person name="El-Sayed N.M."/>
            <person name="Myler P.J."/>
            <person name="Blandin G."/>
            <person name="Berriman M."/>
            <person name="Crabtree J."/>
            <person name="Aggarwal G."/>
            <person name="Caler E."/>
            <person name="Renauld H."/>
            <person name="Worthey E.A."/>
            <person name="Hertz-Fowler C."/>
            <person name="Ghedin E."/>
            <person name="Peacock C."/>
            <person name="Bartholomeu D.C."/>
            <person name="Haas B.J."/>
            <person name="Tran A.N."/>
            <person name="Wortman J.R."/>
            <person name="Alsmark U.C."/>
            <person name="Angiuoli S."/>
            <person name="Anupama A."/>
            <person name="Badger J."/>
            <person name="Bringaud F."/>
            <person name="Cadag E."/>
            <person name="Carlton J.M."/>
            <person name="Cerqueira G.C."/>
            <person name="Creasy T."/>
            <person name="Delcher A.L."/>
            <person name="Djikeng A."/>
            <person name="Embley T.M."/>
            <person name="Hauser C."/>
            <person name="Ivens A.C."/>
            <person name="Kummerfeld S.K."/>
            <person name="Pereira-Leal J.B."/>
            <person name="Nilsson D."/>
            <person name="Peterson J."/>
            <person name="Salzberg S.L."/>
            <person name="Shallom J."/>
            <person name="Silva J.C."/>
            <person name="Sundaram J."/>
            <person name="Westenberger S."/>
            <person name="White O."/>
            <person name="Melville S.E."/>
            <person name="Donelson J.E."/>
            <person name="Andersson B."/>
            <person name="Stuart K.D."/>
            <person name="Hall N."/>
        </authorList>
    </citation>
    <scope>NUCLEOTIDE SEQUENCE [LARGE SCALE GENOMIC DNA]</scope>
    <source>
        <strain evidence="1 2">927/4 GUTat10.1</strain>
    </source>
</reference>
<dbReference type="eggNOG" id="ENOG502RXZF">
    <property type="taxonomic scope" value="Eukaryota"/>
</dbReference>
<dbReference type="InterPro" id="IPR036249">
    <property type="entry name" value="Thioredoxin-like_sf"/>
</dbReference>
<proteinExistence type="predicted"/>
<dbReference type="SUPFAM" id="SSF52833">
    <property type="entry name" value="Thioredoxin-like"/>
    <property type="match status" value="1"/>
</dbReference>